<dbReference type="Pfam" id="PF26557">
    <property type="entry name" value="Cullin_AB"/>
    <property type="match status" value="1"/>
</dbReference>
<dbReference type="SMART" id="SM00884">
    <property type="entry name" value="Cullin_Nedd8"/>
    <property type="match status" value="1"/>
</dbReference>
<accession>A0A5J4UX85</accession>
<name>A0A5J4UX85_9EUKA</name>
<dbReference type="InterPro" id="IPR045093">
    <property type="entry name" value="Cullin"/>
</dbReference>
<proteinExistence type="inferred from homology"/>
<dbReference type="OrthoDB" id="27073at2759"/>
<comment type="caution">
    <text evidence="3">The sequence shown here is derived from an EMBL/GenBank/DDBJ whole genome shotgun (WGS) entry which is preliminary data.</text>
</comment>
<reference evidence="3 4" key="1">
    <citation type="submission" date="2019-03" db="EMBL/GenBank/DDBJ databases">
        <title>Single cell metagenomics reveals metabolic interactions within the superorganism composed of flagellate Streblomastix strix and complex community of Bacteroidetes bacteria on its surface.</title>
        <authorList>
            <person name="Treitli S.C."/>
            <person name="Kolisko M."/>
            <person name="Husnik F."/>
            <person name="Keeling P."/>
            <person name="Hampl V."/>
        </authorList>
    </citation>
    <scope>NUCLEOTIDE SEQUENCE [LARGE SCALE GENOMIC DNA]</scope>
    <source>
        <strain evidence="3">ST1C</strain>
    </source>
</reference>
<dbReference type="Gene3D" id="3.30.230.130">
    <property type="entry name" value="Cullin, Chain C, Domain 2"/>
    <property type="match status" value="1"/>
</dbReference>
<dbReference type="SUPFAM" id="SSF75632">
    <property type="entry name" value="Cullin homology domain"/>
    <property type="match status" value="1"/>
</dbReference>
<evidence type="ECO:0000259" key="2">
    <source>
        <dbReference type="PROSITE" id="PS50069"/>
    </source>
</evidence>
<protein>
    <recommendedName>
        <fullName evidence="2">Cullin family profile domain-containing protein</fullName>
    </recommendedName>
</protein>
<dbReference type="Pfam" id="PF10557">
    <property type="entry name" value="Cullin_Nedd8"/>
    <property type="match status" value="1"/>
</dbReference>
<dbReference type="InterPro" id="IPR016158">
    <property type="entry name" value="Cullin_homology"/>
</dbReference>
<dbReference type="InterPro" id="IPR019559">
    <property type="entry name" value="Cullin_neddylation_domain"/>
</dbReference>
<dbReference type="GO" id="GO:0006511">
    <property type="term" value="P:ubiquitin-dependent protein catabolic process"/>
    <property type="evidence" value="ECO:0007669"/>
    <property type="project" value="InterPro"/>
</dbReference>
<dbReference type="Proteomes" id="UP000324800">
    <property type="component" value="Unassembled WGS sequence"/>
</dbReference>
<dbReference type="InterPro" id="IPR036388">
    <property type="entry name" value="WH-like_DNA-bd_sf"/>
</dbReference>
<dbReference type="InterPro" id="IPR036317">
    <property type="entry name" value="Cullin_homology_sf"/>
</dbReference>
<dbReference type="InterPro" id="IPR059120">
    <property type="entry name" value="Cullin-like_AB"/>
</dbReference>
<comment type="similarity">
    <text evidence="1">Belongs to the cullin family.</text>
</comment>
<dbReference type="Gene3D" id="1.10.10.10">
    <property type="entry name" value="Winged helix-like DNA-binding domain superfamily/Winged helix DNA-binding domain"/>
    <property type="match status" value="1"/>
</dbReference>
<dbReference type="InterPro" id="IPR036390">
    <property type="entry name" value="WH_DNA-bd_sf"/>
</dbReference>
<dbReference type="PANTHER" id="PTHR11932">
    <property type="entry name" value="CULLIN"/>
    <property type="match status" value="1"/>
</dbReference>
<evidence type="ECO:0000313" key="3">
    <source>
        <dbReference type="EMBL" id="KAA6374854.1"/>
    </source>
</evidence>
<sequence length="213" mass="24369">DLGRMYRLMTHLDNADTKSERKLEWIHSQGTVVISVQFAKNTCDITLKVTQALVLLSFANGAQMSAKDVALILGMDIYEVQRNALSLMKKPPILVKVTEGEGNEELKEDELLKFNKQFTPKKNRFKAAQLPVYPQAVLNMLKLEREQAIEGNAVQLMKTKRTMKYNELVNSVISQITNFHPSSYDVRQRVEDLMTKAYLKRNDKDRSSVDYVA</sequence>
<feature type="non-terminal residue" evidence="3">
    <location>
        <position position="1"/>
    </location>
</feature>
<gene>
    <name evidence="3" type="ORF">EZS28_029618</name>
</gene>
<evidence type="ECO:0000313" key="4">
    <source>
        <dbReference type="Proteomes" id="UP000324800"/>
    </source>
</evidence>
<dbReference type="GO" id="GO:0031625">
    <property type="term" value="F:ubiquitin protein ligase binding"/>
    <property type="evidence" value="ECO:0007669"/>
    <property type="project" value="InterPro"/>
</dbReference>
<dbReference type="PROSITE" id="PS50069">
    <property type="entry name" value="CULLIN_2"/>
    <property type="match status" value="1"/>
</dbReference>
<dbReference type="SUPFAM" id="SSF46785">
    <property type="entry name" value="Winged helix' DNA-binding domain"/>
    <property type="match status" value="1"/>
</dbReference>
<dbReference type="AlphaFoldDB" id="A0A5J4UX85"/>
<organism evidence="3 4">
    <name type="scientific">Streblomastix strix</name>
    <dbReference type="NCBI Taxonomy" id="222440"/>
    <lineage>
        <taxon>Eukaryota</taxon>
        <taxon>Metamonada</taxon>
        <taxon>Preaxostyla</taxon>
        <taxon>Oxymonadida</taxon>
        <taxon>Streblomastigidae</taxon>
        <taxon>Streblomastix</taxon>
    </lineage>
</organism>
<dbReference type="EMBL" id="SNRW01011665">
    <property type="protein sequence ID" value="KAA6374854.1"/>
    <property type="molecule type" value="Genomic_DNA"/>
</dbReference>
<evidence type="ECO:0000256" key="1">
    <source>
        <dbReference type="PROSITE-ProRule" id="PRU00330"/>
    </source>
</evidence>
<feature type="domain" description="Cullin family profile" evidence="2">
    <location>
        <begin position="19"/>
        <end position="88"/>
    </location>
</feature>